<dbReference type="RefSeq" id="WP_147670708.1">
    <property type="nucleotide sequence ID" value="NZ_VDUW01000017.1"/>
</dbReference>
<comment type="caution">
    <text evidence="1">The sequence shown here is derived from an EMBL/GenBank/DDBJ whole genome shotgun (WGS) entry which is preliminary data.</text>
</comment>
<dbReference type="AlphaFoldDB" id="A0A5C8NEB1"/>
<name>A0A5C8NEB1_9BACI</name>
<evidence type="ECO:0000313" key="1">
    <source>
        <dbReference type="EMBL" id="TXL57792.1"/>
    </source>
</evidence>
<gene>
    <name evidence="1" type="ORF">FHP05_14815</name>
</gene>
<evidence type="ECO:0000313" key="2">
    <source>
        <dbReference type="Proteomes" id="UP000321574"/>
    </source>
</evidence>
<accession>A0A5C8NEB1</accession>
<protein>
    <submittedName>
        <fullName evidence="1">Uncharacterized protein</fullName>
    </submittedName>
</protein>
<organism evidence="1 2">
    <name type="scientific">Cerasibacillus terrae</name>
    <dbReference type="NCBI Taxonomy" id="2498845"/>
    <lineage>
        <taxon>Bacteria</taxon>
        <taxon>Bacillati</taxon>
        <taxon>Bacillota</taxon>
        <taxon>Bacilli</taxon>
        <taxon>Bacillales</taxon>
        <taxon>Bacillaceae</taxon>
        <taxon>Cerasibacillus</taxon>
    </lineage>
</organism>
<proteinExistence type="predicted"/>
<dbReference type="EMBL" id="VDUW01000017">
    <property type="protein sequence ID" value="TXL57792.1"/>
    <property type="molecule type" value="Genomic_DNA"/>
</dbReference>
<keyword evidence="2" id="KW-1185">Reference proteome</keyword>
<dbReference type="Proteomes" id="UP000321574">
    <property type="component" value="Unassembled WGS sequence"/>
</dbReference>
<sequence>MKSIQEIIPNEPGDFLVTINEKDILYEVVTVFGDKEAKEITDLVKEILKIKDTSQDDTYKFPVMNADKLNAQFKKVLRNKKDKSYFFDYECTVLLLVTSEYDRCGTVPWYLVENMEENVNEFVNTTQSTIKMMNYYRAGMEGNPVTGDIESEIDLYNKCFNTK</sequence>
<reference evidence="1 2" key="1">
    <citation type="submission" date="2019-06" db="EMBL/GenBank/DDBJ databases">
        <title>Cerasibacillus sp. nov., isolated from maize field.</title>
        <authorList>
            <person name="Lin S.-Y."/>
            <person name="Tsai C.-F."/>
            <person name="Young C.-C."/>
        </authorList>
    </citation>
    <scope>NUCLEOTIDE SEQUENCE [LARGE SCALE GENOMIC DNA]</scope>
    <source>
        <strain evidence="1 2">CC-CFT480</strain>
    </source>
</reference>